<dbReference type="Pfam" id="PF00175">
    <property type="entry name" value="NAD_binding_1"/>
    <property type="match status" value="1"/>
</dbReference>
<dbReference type="InterPro" id="IPR017927">
    <property type="entry name" value="FAD-bd_FR_type"/>
</dbReference>
<dbReference type="InterPro" id="IPR001041">
    <property type="entry name" value="2Fe-2S_ferredoxin-type"/>
</dbReference>
<dbReference type="SUPFAM" id="SSF54292">
    <property type="entry name" value="2Fe-2S ferredoxin-like"/>
    <property type="match status" value="1"/>
</dbReference>
<dbReference type="Gene3D" id="2.40.30.10">
    <property type="entry name" value="Translation factors"/>
    <property type="match status" value="1"/>
</dbReference>
<dbReference type="InterPro" id="IPR012675">
    <property type="entry name" value="Beta-grasp_dom_sf"/>
</dbReference>
<dbReference type="InterPro" id="IPR006058">
    <property type="entry name" value="2Fe2S_fd_BS"/>
</dbReference>
<evidence type="ECO:0000313" key="4">
    <source>
        <dbReference type="EMBL" id="GAA6145908.1"/>
    </source>
</evidence>
<dbReference type="SUPFAM" id="SSF52343">
    <property type="entry name" value="Ferredoxin reductase-like, C-terminal NADP-linked domain"/>
    <property type="match status" value="1"/>
</dbReference>
<dbReference type="InterPro" id="IPR050415">
    <property type="entry name" value="MRET"/>
</dbReference>
<dbReference type="PROSITE" id="PS51384">
    <property type="entry name" value="FAD_FR"/>
    <property type="match status" value="1"/>
</dbReference>
<dbReference type="InterPro" id="IPR017938">
    <property type="entry name" value="Riboflavin_synthase-like_b-brl"/>
</dbReference>
<dbReference type="PANTHER" id="PTHR47354">
    <property type="entry name" value="NADH OXIDOREDUCTASE HCR"/>
    <property type="match status" value="1"/>
</dbReference>
<evidence type="ECO:0000259" key="2">
    <source>
        <dbReference type="PROSITE" id="PS51085"/>
    </source>
</evidence>
<name>A0ABQ0A0I6_9GAMM</name>
<proteinExistence type="predicted"/>
<dbReference type="InterPro" id="IPR008333">
    <property type="entry name" value="Cbr1-like_FAD-bd_dom"/>
</dbReference>
<comment type="cofactor">
    <cofactor evidence="1">
        <name>[2Fe-2S] cluster</name>
        <dbReference type="ChEBI" id="CHEBI:190135"/>
    </cofactor>
</comment>
<dbReference type="Pfam" id="PF00970">
    <property type="entry name" value="FAD_binding_6"/>
    <property type="match status" value="1"/>
</dbReference>
<gene>
    <name evidence="4" type="ORF">NBRC116585_20260</name>
</gene>
<keyword evidence="5" id="KW-1185">Reference proteome</keyword>
<dbReference type="Gene3D" id="3.10.20.30">
    <property type="match status" value="1"/>
</dbReference>
<evidence type="ECO:0000256" key="1">
    <source>
        <dbReference type="ARBA" id="ARBA00034078"/>
    </source>
</evidence>
<organism evidence="4 5">
    <name type="scientific">Thalassolituus maritimus</name>
    <dbReference type="NCBI Taxonomy" id="484498"/>
    <lineage>
        <taxon>Bacteria</taxon>
        <taxon>Pseudomonadati</taxon>
        <taxon>Pseudomonadota</taxon>
        <taxon>Gammaproteobacteria</taxon>
        <taxon>Oceanospirillales</taxon>
        <taxon>Oceanospirillaceae</taxon>
        <taxon>Thalassolituus</taxon>
    </lineage>
</organism>
<dbReference type="PRINTS" id="PR00410">
    <property type="entry name" value="PHEHYDRXLASE"/>
</dbReference>
<dbReference type="InterPro" id="IPR036010">
    <property type="entry name" value="2Fe-2S_ferredoxin-like_sf"/>
</dbReference>
<dbReference type="Pfam" id="PF00111">
    <property type="entry name" value="Fer2"/>
    <property type="match status" value="1"/>
</dbReference>
<dbReference type="InterPro" id="IPR001709">
    <property type="entry name" value="Flavoprot_Pyr_Nucl_cyt_Rdtase"/>
</dbReference>
<accession>A0ABQ0A0I6</accession>
<dbReference type="PRINTS" id="PR00371">
    <property type="entry name" value="FPNCR"/>
</dbReference>
<dbReference type="CDD" id="cd00207">
    <property type="entry name" value="fer2"/>
    <property type="match status" value="1"/>
</dbReference>
<dbReference type="SUPFAM" id="SSF63380">
    <property type="entry name" value="Riboflavin synthase domain-like"/>
    <property type="match status" value="1"/>
</dbReference>
<dbReference type="EMBL" id="BAABWH010000005">
    <property type="protein sequence ID" value="GAA6145908.1"/>
    <property type="molecule type" value="Genomic_DNA"/>
</dbReference>
<comment type="caution">
    <text evidence="4">The sequence shown here is derived from an EMBL/GenBank/DDBJ whole genome shotgun (WGS) entry which is preliminary data.</text>
</comment>
<dbReference type="PANTHER" id="PTHR47354:SF5">
    <property type="entry name" value="PROTEIN RFBI"/>
    <property type="match status" value="1"/>
</dbReference>
<evidence type="ECO:0000313" key="5">
    <source>
        <dbReference type="Proteomes" id="UP001481413"/>
    </source>
</evidence>
<dbReference type="PROSITE" id="PS00197">
    <property type="entry name" value="2FE2S_FER_1"/>
    <property type="match status" value="1"/>
</dbReference>
<evidence type="ECO:0000259" key="3">
    <source>
        <dbReference type="PROSITE" id="PS51384"/>
    </source>
</evidence>
<dbReference type="RefSeq" id="WP_353295027.1">
    <property type="nucleotide sequence ID" value="NZ_BAABWH010000005.1"/>
</dbReference>
<protein>
    <submittedName>
        <fullName evidence="4">FAD-binding oxidoreductase</fullName>
    </submittedName>
</protein>
<dbReference type="Proteomes" id="UP001481413">
    <property type="component" value="Unassembled WGS sequence"/>
</dbReference>
<sequence length="348" mass="37727">MFGLFKAAKPHTLSIEGVGEFTVNPKETILSAALRQGVRFPYSCKVGGCATCKCQLKTGQIKELTSAAFILSEDDLKNRYVLGCQSQLKSDVTIHVDGLSDGSSAVKSLDGEIRAVERLTHDMVRISVDLPESLSYQPGQYALVSTPAVTSGPRSYSFATPEKGNQIDFFIREVPGGEMSGWANKTAKVGDSVSIDGPYGDFYLRQDSNQKRGGEMLMLAGGSGLAPVLAILEDAMNNKIDRDAVFIYGARTQADLSSQDDIARIARNWSGAFRFVPVLSEEPENSDWEGLRGLVTDVLPELAANATQTYMCGPPPMLDAAEACLQQHNLSRDGIFCDRFINRVHDAA</sequence>
<feature type="domain" description="2Fe-2S ferredoxin-type" evidence="2">
    <location>
        <begin position="11"/>
        <end position="100"/>
    </location>
</feature>
<dbReference type="InterPro" id="IPR001433">
    <property type="entry name" value="OxRdtase_FAD/NAD-bd"/>
</dbReference>
<dbReference type="InterPro" id="IPR039261">
    <property type="entry name" value="FNR_nucleotide-bd"/>
</dbReference>
<dbReference type="PROSITE" id="PS51085">
    <property type="entry name" value="2FE2S_FER_2"/>
    <property type="match status" value="1"/>
</dbReference>
<dbReference type="Gene3D" id="3.40.50.80">
    <property type="entry name" value="Nucleotide-binding domain of ferredoxin-NADP reductase (FNR) module"/>
    <property type="match status" value="1"/>
</dbReference>
<feature type="domain" description="FAD-binding FR-type" evidence="3">
    <location>
        <begin position="106"/>
        <end position="205"/>
    </location>
</feature>
<reference evidence="4 5" key="1">
    <citation type="submission" date="2024-04" db="EMBL/GenBank/DDBJ databases">
        <title>Draft genome sequence of Thalassolituus maritimus NBRC 116585.</title>
        <authorList>
            <person name="Miyakawa T."/>
            <person name="Kusuya Y."/>
            <person name="Miura T."/>
        </authorList>
    </citation>
    <scope>NUCLEOTIDE SEQUENCE [LARGE SCALE GENOMIC DNA]</scope>
    <source>
        <strain evidence="4 5">5NW40-0001</strain>
    </source>
</reference>